<evidence type="ECO:0000313" key="2">
    <source>
        <dbReference type="EMBL" id="MEC4295884.1"/>
    </source>
</evidence>
<protein>
    <submittedName>
        <fullName evidence="2">Acyl-CoA dehydratase activase-related protein</fullName>
    </submittedName>
</protein>
<keyword evidence="3" id="KW-1185">Reference proteome</keyword>
<evidence type="ECO:0000313" key="3">
    <source>
        <dbReference type="Proteomes" id="UP001343724"/>
    </source>
</evidence>
<evidence type="ECO:0000259" key="1">
    <source>
        <dbReference type="Pfam" id="PF09989"/>
    </source>
</evidence>
<proteinExistence type="predicted"/>
<dbReference type="InterPro" id="IPR018709">
    <property type="entry name" value="CoA_activase_DUF2229"/>
</dbReference>
<dbReference type="RefSeq" id="WP_326455174.1">
    <property type="nucleotide sequence ID" value="NZ_JAYMFH010000020.1"/>
</dbReference>
<dbReference type="EMBL" id="JAYMFH010000020">
    <property type="protein sequence ID" value="MEC4295884.1"/>
    <property type="molecule type" value="Genomic_DNA"/>
</dbReference>
<dbReference type="Pfam" id="PF09989">
    <property type="entry name" value="DUF2229"/>
    <property type="match status" value="1"/>
</dbReference>
<name>A0ABU6J2D1_9ACTN</name>
<dbReference type="Proteomes" id="UP001343724">
    <property type="component" value="Unassembled WGS sequence"/>
</dbReference>
<dbReference type="InterPro" id="IPR051805">
    <property type="entry name" value="Dehydratase_Activator_Redct"/>
</dbReference>
<sequence length="338" mass="37299">MLQATDWADVKVVGIPRALLFYRFGVLWTTFFESIGRTVVVSDPTDKAIADEGDHLSVDECCLASKVFVGHVESLVGRCDAVFVPCYPTGEPRTGFCTKFQSATDMVRNTFRDQKLRVISCEVSNARKMKDVRRAFEEMALRMGVSLKDARAAFKAAWDAQRAHDEAQADAQDRTLRRVDEQRKVAKAAVAAGEDVAFPLGILVVAHPYITHDPYLSSAVIDSLTDMGATVIYADAMDHERSYKKSFDFSGTMPWLINRELIGAILLAQDRIDGIVLISAFPCGPDSMTDDAIMRCIQGTPILNLMIDAQSGTAGVETRVESFVDILRFQQKGGYVHG</sequence>
<accession>A0ABU6J2D1</accession>
<dbReference type="PANTHER" id="PTHR32329">
    <property type="entry name" value="BIFUNCTIONAL PROTEIN [INCLUDES 2-HYDROXYACYL-COA DEHYDRATASE (N-TER) AND ITS ACTIVATOR DOMAIN (C_TERM)-RELATED"/>
    <property type="match status" value="1"/>
</dbReference>
<dbReference type="Gene3D" id="3.40.50.11900">
    <property type="match status" value="1"/>
</dbReference>
<organism evidence="2 3">
    <name type="scientific">Adlercreutzia shanghongiae</name>
    <dbReference type="NCBI Taxonomy" id="3111773"/>
    <lineage>
        <taxon>Bacteria</taxon>
        <taxon>Bacillati</taxon>
        <taxon>Actinomycetota</taxon>
        <taxon>Coriobacteriia</taxon>
        <taxon>Eggerthellales</taxon>
        <taxon>Eggerthellaceae</taxon>
        <taxon>Adlercreutzia</taxon>
    </lineage>
</organism>
<dbReference type="PANTHER" id="PTHR32329:SF2">
    <property type="entry name" value="BIFUNCTIONAL PROTEIN [INCLUDES 2-HYDROXYACYL-COA DEHYDRATASE (N-TER) AND ITS ACTIVATOR DOMAIN (C_TERM)"/>
    <property type="match status" value="1"/>
</dbReference>
<feature type="domain" description="DUF2229" evidence="1">
    <location>
        <begin position="13"/>
        <end position="236"/>
    </location>
</feature>
<gene>
    <name evidence="2" type="ORF">VJ920_11265</name>
</gene>
<reference evidence="2 3" key="1">
    <citation type="submission" date="2024-01" db="EMBL/GenBank/DDBJ databases">
        <title>novel species in genus Adlercreutzia.</title>
        <authorList>
            <person name="Liu X."/>
        </authorList>
    </citation>
    <scope>NUCLEOTIDE SEQUENCE [LARGE SCALE GENOMIC DNA]</scope>
    <source>
        <strain evidence="2 3">R22</strain>
    </source>
</reference>
<comment type="caution">
    <text evidence="2">The sequence shown here is derived from an EMBL/GenBank/DDBJ whole genome shotgun (WGS) entry which is preliminary data.</text>
</comment>